<sequence length="321" mass="36255">MFISDLKDVIYNLRRNDFSNTESHRLALYRVNIDLTTVNPQRTALSNQNVDVVNDLGGQLLLSIDEIFQDPPKKSIHLIIFIIVPRTAPTGGVAPSAGRAATDDSGRYFNEILAKLDTCIQEIKRLQQDSEVVISSANSSHWRKIREFLGLEEVITTPVNVTDLTIPDNVPDFDWDGRIENVQRDNYIPHLQLILQIDDYDTLAIYDTSGKNNFLTLGANRYLPIKISGTTDVVIVDRLSIQSQLTKDNVRIVMELKESSRKSYKNVMACVLNRNEAVALIKTNLKSADDENLVKTGEKSGKAALVDPKPRRIKIREFYEI</sequence>
<evidence type="ECO:0000313" key="5">
    <source>
        <dbReference type="EMBL" id="GET02872.1"/>
    </source>
</evidence>
<name>A0A8H3MFA1_9GLOM</name>
<proteinExistence type="predicted"/>
<evidence type="ECO:0000256" key="3">
    <source>
        <dbReference type="ARBA" id="ARBA00022525"/>
    </source>
</evidence>
<comment type="caution">
    <text evidence="5">The sequence shown here is derived from an EMBL/GenBank/DDBJ whole genome shotgun (WGS) entry which is preliminary data.</text>
</comment>
<organism evidence="5 6">
    <name type="scientific">Rhizophagus clarus</name>
    <dbReference type="NCBI Taxonomy" id="94130"/>
    <lineage>
        <taxon>Eukaryota</taxon>
        <taxon>Fungi</taxon>
        <taxon>Fungi incertae sedis</taxon>
        <taxon>Mucoromycota</taxon>
        <taxon>Glomeromycotina</taxon>
        <taxon>Glomeromycetes</taxon>
        <taxon>Glomerales</taxon>
        <taxon>Glomeraceae</taxon>
        <taxon>Rhizophagus</taxon>
    </lineage>
</organism>
<gene>
    <name evidence="5" type="ORF">RCL2_002923800</name>
</gene>
<dbReference type="Proteomes" id="UP000615446">
    <property type="component" value="Unassembled WGS sequence"/>
</dbReference>
<keyword evidence="3" id="KW-0964">Secreted</keyword>
<protein>
    <recommendedName>
        <fullName evidence="4">Crinkler effector protein N-terminal domain-containing protein</fullName>
    </recommendedName>
</protein>
<evidence type="ECO:0000259" key="4">
    <source>
        <dbReference type="Pfam" id="PF20147"/>
    </source>
</evidence>
<evidence type="ECO:0000256" key="1">
    <source>
        <dbReference type="ARBA" id="ARBA00004340"/>
    </source>
</evidence>
<feature type="domain" description="Crinkler effector protein N-terminal" evidence="4">
    <location>
        <begin position="3"/>
        <end position="80"/>
    </location>
</feature>
<dbReference type="GO" id="GO:0043657">
    <property type="term" value="C:host cell"/>
    <property type="evidence" value="ECO:0007669"/>
    <property type="project" value="UniProtKB-SubCell"/>
</dbReference>
<dbReference type="EMBL" id="BLAL01000315">
    <property type="protein sequence ID" value="GET02872.1"/>
    <property type="molecule type" value="Genomic_DNA"/>
</dbReference>
<accession>A0A8H3MFA1</accession>
<dbReference type="OrthoDB" id="74661at2759"/>
<evidence type="ECO:0000256" key="2">
    <source>
        <dbReference type="ARBA" id="ARBA00004613"/>
    </source>
</evidence>
<dbReference type="AlphaFoldDB" id="A0A8H3MFA1"/>
<reference evidence="5" key="1">
    <citation type="submission" date="2019-10" db="EMBL/GenBank/DDBJ databases">
        <title>Conservation and host-specific expression of non-tandemly repeated heterogenous ribosome RNA gene in arbuscular mycorrhizal fungi.</title>
        <authorList>
            <person name="Maeda T."/>
            <person name="Kobayashi Y."/>
            <person name="Nakagawa T."/>
            <person name="Ezawa T."/>
            <person name="Yamaguchi K."/>
            <person name="Bino T."/>
            <person name="Nishimoto Y."/>
            <person name="Shigenobu S."/>
            <person name="Kawaguchi M."/>
        </authorList>
    </citation>
    <scope>NUCLEOTIDE SEQUENCE</scope>
    <source>
        <strain evidence="5">HR1</strain>
    </source>
</reference>
<evidence type="ECO:0000313" key="6">
    <source>
        <dbReference type="Proteomes" id="UP000615446"/>
    </source>
</evidence>
<comment type="subcellular location">
    <subcellularLocation>
        <location evidence="1">Host cell</location>
    </subcellularLocation>
    <subcellularLocation>
        <location evidence="2">Secreted</location>
    </subcellularLocation>
</comment>
<dbReference type="GO" id="GO:0005576">
    <property type="term" value="C:extracellular region"/>
    <property type="evidence" value="ECO:0007669"/>
    <property type="project" value="UniProtKB-SubCell"/>
</dbReference>
<dbReference type="Pfam" id="PF20147">
    <property type="entry name" value="Crinkler"/>
    <property type="match status" value="1"/>
</dbReference>
<dbReference type="InterPro" id="IPR045379">
    <property type="entry name" value="Crinkler_N"/>
</dbReference>